<dbReference type="AlphaFoldDB" id="A0A263D9E7"/>
<feature type="transmembrane region" description="Helical" evidence="1">
    <location>
        <begin position="67"/>
        <end position="90"/>
    </location>
</feature>
<feature type="transmembrane region" description="Helical" evidence="1">
    <location>
        <begin position="12"/>
        <end position="30"/>
    </location>
</feature>
<dbReference type="Proteomes" id="UP000242444">
    <property type="component" value="Unassembled WGS sequence"/>
</dbReference>
<evidence type="ECO:0000313" key="3">
    <source>
        <dbReference type="Proteomes" id="UP000242444"/>
    </source>
</evidence>
<keyword evidence="1" id="KW-0472">Membrane</keyword>
<name>A0A263D9E7_9PSEU</name>
<protein>
    <recommendedName>
        <fullName evidence="4">ATP synthase protein I</fullName>
    </recommendedName>
</protein>
<proteinExistence type="predicted"/>
<accession>A0A263D9E7</accession>
<keyword evidence="1" id="KW-1133">Transmembrane helix</keyword>
<reference evidence="2 3" key="1">
    <citation type="submission" date="2017-07" db="EMBL/GenBank/DDBJ databases">
        <title>Amycolatopsis antarcticus sp. nov., isolated from the surface of an Antarcticus brown macroalga.</title>
        <authorList>
            <person name="Wang J."/>
            <person name="Leiva S."/>
            <person name="Huang J."/>
            <person name="Huang Y."/>
        </authorList>
    </citation>
    <scope>NUCLEOTIDE SEQUENCE [LARGE SCALE GENOMIC DNA]</scope>
    <source>
        <strain evidence="2 3">AU-G6</strain>
    </source>
</reference>
<sequence length="133" mass="13772">MLDLANSMLRTALLPSAATVAAGVLVSTLWVGLPGLFGALVGGGLAVASCLLTILMMRKSAALMPALVMAVALGGYVFKLMVLMIVMTLLRGVEVLHPYALSLTLLAVILVWAGAEVVAYRKAKIPAIIPSGR</sequence>
<feature type="transmembrane region" description="Helical" evidence="1">
    <location>
        <begin position="36"/>
        <end position="55"/>
    </location>
</feature>
<keyword evidence="1" id="KW-0812">Transmembrane</keyword>
<evidence type="ECO:0000256" key="1">
    <source>
        <dbReference type="SAM" id="Phobius"/>
    </source>
</evidence>
<organism evidence="2 3">
    <name type="scientific">Amycolatopsis antarctica</name>
    <dbReference type="NCBI Taxonomy" id="1854586"/>
    <lineage>
        <taxon>Bacteria</taxon>
        <taxon>Bacillati</taxon>
        <taxon>Actinomycetota</taxon>
        <taxon>Actinomycetes</taxon>
        <taxon>Pseudonocardiales</taxon>
        <taxon>Pseudonocardiaceae</taxon>
        <taxon>Amycolatopsis</taxon>
    </lineage>
</organism>
<feature type="transmembrane region" description="Helical" evidence="1">
    <location>
        <begin position="96"/>
        <end position="115"/>
    </location>
</feature>
<evidence type="ECO:0008006" key="4">
    <source>
        <dbReference type="Google" id="ProtNLM"/>
    </source>
</evidence>
<dbReference type="OrthoDB" id="5190621at2"/>
<dbReference type="EMBL" id="NKYE01000003">
    <property type="protein sequence ID" value="OZM74167.1"/>
    <property type="molecule type" value="Genomic_DNA"/>
</dbReference>
<keyword evidence="3" id="KW-1185">Reference proteome</keyword>
<gene>
    <name evidence="2" type="ORF">CFN78_05860</name>
</gene>
<dbReference type="InParanoid" id="A0A263D9E7"/>
<comment type="caution">
    <text evidence="2">The sequence shown here is derived from an EMBL/GenBank/DDBJ whole genome shotgun (WGS) entry which is preliminary data.</text>
</comment>
<evidence type="ECO:0000313" key="2">
    <source>
        <dbReference type="EMBL" id="OZM74167.1"/>
    </source>
</evidence>